<dbReference type="SUPFAM" id="SSF57667">
    <property type="entry name" value="beta-beta-alpha zinc fingers"/>
    <property type="match status" value="2"/>
</dbReference>
<evidence type="ECO:0000256" key="7">
    <source>
        <dbReference type="ARBA" id="ARBA00023242"/>
    </source>
</evidence>
<feature type="region of interest" description="Disordered" evidence="10">
    <location>
        <begin position="880"/>
        <end position="904"/>
    </location>
</feature>
<feature type="region of interest" description="Disordered" evidence="10">
    <location>
        <begin position="935"/>
        <end position="979"/>
    </location>
</feature>
<keyword evidence="3" id="KW-0479">Metal-binding</keyword>
<dbReference type="InterPro" id="IPR013087">
    <property type="entry name" value="Znf_C2H2_type"/>
</dbReference>
<feature type="region of interest" description="Disordered" evidence="10">
    <location>
        <begin position="562"/>
        <end position="600"/>
    </location>
</feature>
<organism evidence="12 13">
    <name type="scientific">Tilletia caries</name>
    <name type="common">wheat bunt fungus</name>
    <dbReference type="NCBI Taxonomy" id="13290"/>
    <lineage>
        <taxon>Eukaryota</taxon>
        <taxon>Fungi</taxon>
        <taxon>Dikarya</taxon>
        <taxon>Basidiomycota</taxon>
        <taxon>Ustilaginomycotina</taxon>
        <taxon>Exobasidiomycetes</taxon>
        <taxon>Tilletiales</taxon>
        <taxon>Tilletiaceae</taxon>
        <taxon>Tilletia</taxon>
    </lineage>
</organism>
<sequence length="1080" mass="112869">MPVYKARRSGLALAAPGSRSPLSAYYPLHTLAQRRPATPKMTSPGSPSAASSTGGTSTHSHPNSPSPSMLSTSAHSSHTGATSPAGSPASQSQQTQSASAAGGAAGAQSASASASASGKDKVKDILCKWAGCSLTFDNADVLYTHLCDDHVGRKSTNNLCLTCHWDDCDATCAKRDHITSHLRVHIPLKPHLCPICSKSFKRPQDLKKHERIHPPQIGHPAFAHQFAGQMAYHMHPHQYPHHGMHPSAAAASHAAAAAAAAAVNGQYPGTQHAAYPAMPAPTGAYPSTAHFFHPGAMPSAAPGAPQFYQPGQHMPSYPNMYAPQQHDHMQHGQQPIYDPNVASATYAGLSGNGRKRSHDQVAAVEDFLGQVANKRIAPTYDGAMINRLNDTLANFIENRATHDQTHQPSNPDGFPVSQFVGLGVGGVGQQPMPSNNVPITTALHPNAQAHQAQLQAAVAGAMPTSNADLADFNAWLVQLGTEIARGTVAAAATAGQRHASQPSLNLVDPSNHQQNAQHFRSHSHGAIEPPSGTFDFVASLTQANLTQIPGVDSSLFAQTFTPGSGGNESNGSLSVGGHSPASLSASARGSHHGMPAIGMGHNESPFSFDALVANRTIAQLPQRALDSSSADSPVGSAGAPSPGDRFNTSFNSLAQPRNMLPNDGRSDSGPQHIGSAATIPQLAPHFGTSLNNSGFSAAGSGVNMGADGNMYNGQGFPPTAYRRVEPLMRAAPQPGEALYEYASARHSRSAVRKMSGAEDDNNRAASPSSSSSSSSSSRSRSRSGTPTSASVAGPSSSSSSPPSRSFAPLYPRILSSSEMPKRTLPPPTISRTSSSGQPGDKLPSISAILAERDVDSDEELAKDRRQSVARIGGLEQYSSTAVPSINGSSRSAQPASRTTQASSAAAPTLAEVDAETRAAHLQLIIQLLKALNSGPAPQVQNWSDSESIASHSMEDAEDDDDDDERPMAQQSQYVRRRTAEEECAAQVLDGLRLARPSTAASRDANDAEMEFDDGQRTPRMGSPVSYSSTTATGSGPSSSTSPQAPPRRVQGLKDLLNDVGVEPMRRQQQPPAVTSGMDLD</sequence>
<feature type="region of interest" description="Disordered" evidence="10">
    <location>
        <begin position="622"/>
        <end position="650"/>
    </location>
</feature>
<dbReference type="PANTHER" id="PTHR47257">
    <property type="entry name" value="PH-RESPONSE TRANSCRIPTION FACTOR PACC/RIM101"/>
    <property type="match status" value="1"/>
</dbReference>
<comment type="caution">
    <text evidence="12">The sequence shown here is derived from an EMBL/GenBank/DDBJ whole genome shotgun (WGS) entry which is preliminary data.</text>
</comment>
<feature type="domain" description="C2H2-type" evidence="11">
    <location>
        <begin position="191"/>
        <end position="213"/>
    </location>
</feature>
<keyword evidence="2" id="KW-0678">Repressor</keyword>
<comment type="similarity">
    <text evidence="8">Belongs to the pacC/RIM101 family.</text>
</comment>
<dbReference type="Pfam" id="PF00096">
    <property type="entry name" value="zf-C2H2"/>
    <property type="match status" value="1"/>
</dbReference>
<dbReference type="PROSITE" id="PS50157">
    <property type="entry name" value="ZINC_FINGER_C2H2_2"/>
    <property type="match status" value="2"/>
</dbReference>
<feature type="region of interest" description="Disordered" evidence="10">
    <location>
        <begin position="494"/>
        <end position="530"/>
    </location>
</feature>
<dbReference type="Gene3D" id="3.30.160.60">
    <property type="entry name" value="Classic Zinc Finger"/>
    <property type="match status" value="2"/>
</dbReference>
<evidence type="ECO:0000256" key="4">
    <source>
        <dbReference type="ARBA" id="ARBA00022737"/>
    </source>
</evidence>
<evidence type="ECO:0000256" key="10">
    <source>
        <dbReference type="SAM" id="MobiDB-lite"/>
    </source>
</evidence>
<evidence type="ECO:0000256" key="6">
    <source>
        <dbReference type="ARBA" id="ARBA00022833"/>
    </source>
</evidence>
<evidence type="ECO:0000256" key="3">
    <source>
        <dbReference type="ARBA" id="ARBA00022723"/>
    </source>
</evidence>
<feature type="region of interest" description="Disordered" evidence="10">
    <location>
        <begin position="994"/>
        <end position="1080"/>
    </location>
</feature>
<reference evidence="12" key="1">
    <citation type="submission" date="2020-10" db="EMBL/GenBank/DDBJ databases">
        <authorList>
            <person name="Sedaghatjoo S."/>
        </authorList>
    </citation>
    <scope>NUCLEOTIDE SEQUENCE</scope>
    <source>
        <strain evidence="12">AZH3</strain>
    </source>
</reference>
<keyword evidence="5 9" id="KW-0863">Zinc-finger</keyword>
<evidence type="ECO:0000313" key="12">
    <source>
        <dbReference type="EMBL" id="CAD6953677.1"/>
    </source>
</evidence>
<feature type="compositionally biased region" description="Polar residues" evidence="10">
    <location>
        <begin position="500"/>
        <end position="518"/>
    </location>
</feature>
<dbReference type="PROSITE" id="PS00028">
    <property type="entry name" value="ZINC_FINGER_C2H2_1"/>
    <property type="match status" value="3"/>
</dbReference>
<evidence type="ECO:0000256" key="9">
    <source>
        <dbReference type="PROSITE-ProRule" id="PRU00042"/>
    </source>
</evidence>
<feature type="region of interest" description="Disordered" evidence="10">
    <location>
        <begin position="750"/>
        <end position="843"/>
    </location>
</feature>
<keyword evidence="13" id="KW-1185">Reference proteome</keyword>
<keyword evidence="6" id="KW-0862">Zinc</keyword>
<evidence type="ECO:0000313" key="13">
    <source>
        <dbReference type="Proteomes" id="UP000836402"/>
    </source>
</evidence>
<gene>
    <name evidence="12" type="ORF">JKIAZH3_G1444</name>
</gene>
<feature type="compositionally biased region" description="Low complexity" evidence="10">
    <location>
        <begin position="891"/>
        <end position="904"/>
    </location>
</feature>
<evidence type="ECO:0000256" key="2">
    <source>
        <dbReference type="ARBA" id="ARBA00022491"/>
    </source>
</evidence>
<comment type="subcellular location">
    <subcellularLocation>
        <location evidence="1">Nucleus</location>
    </subcellularLocation>
</comment>
<dbReference type="EMBL" id="CAJHJG010005930">
    <property type="protein sequence ID" value="CAD6953677.1"/>
    <property type="molecule type" value="Genomic_DNA"/>
</dbReference>
<proteinExistence type="inferred from homology"/>
<evidence type="ECO:0000259" key="11">
    <source>
        <dbReference type="PROSITE" id="PS50157"/>
    </source>
</evidence>
<accession>A0ABN7JBS7</accession>
<protein>
    <recommendedName>
        <fullName evidence="11">C2H2-type domain-containing protein</fullName>
    </recommendedName>
</protein>
<feature type="compositionally biased region" description="Low complexity" evidence="10">
    <location>
        <begin position="42"/>
        <end position="104"/>
    </location>
</feature>
<feature type="compositionally biased region" description="Polar residues" evidence="10">
    <location>
        <begin position="880"/>
        <end position="890"/>
    </location>
</feature>
<evidence type="ECO:0000256" key="8">
    <source>
        <dbReference type="ARBA" id="ARBA00038089"/>
    </source>
</evidence>
<dbReference type="SMART" id="SM00355">
    <property type="entry name" value="ZnF_C2H2"/>
    <property type="match status" value="3"/>
</dbReference>
<evidence type="ECO:0000256" key="5">
    <source>
        <dbReference type="ARBA" id="ARBA00022771"/>
    </source>
</evidence>
<feature type="domain" description="C2H2-type" evidence="11">
    <location>
        <begin position="161"/>
        <end position="190"/>
    </location>
</feature>
<keyword evidence="7" id="KW-0539">Nucleus</keyword>
<dbReference type="InterPro" id="IPR050806">
    <property type="entry name" value="pacC/RIM101"/>
</dbReference>
<feature type="region of interest" description="Disordered" evidence="10">
    <location>
        <begin position="1"/>
        <end position="104"/>
    </location>
</feature>
<keyword evidence="4" id="KW-0677">Repeat</keyword>
<feature type="compositionally biased region" description="Low complexity" evidence="10">
    <location>
        <begin position="763"/>
        <end position="808"/>
    </location>
</feature>
<dbReference type="InterPro" id="IPR036236">
    <property type="entry name" value="Znf_C2H2_sf"/>
</dbReference>
<dbReference type="Proteomes" id="UP000836402">
    <property type="component" value="Unassembled WGS sequence"/>
</dbReference>
<name>A0ABN7JBS7_9BASI</name>
<feature type="compositionally biased region" description="Polar residues" evidence="10">
    <location>
        <begin position="938"/>
        <end position="950"/>
    </location>
</feature>
<dbReference type="PANTHER" id="PTHR47257:SF1">
    <property type="entry name" value="PH-RESPONSE TRANSCRIPTION FACTOR PACC_RIM101"/>
    <property type="match status" value="1"/>
</dbReference>
<feature type="compositionally biased region" description="Low complexity" evidence="10">
    <location>
        <begin position="1027"/>
        <end position="1042"/>
    </location>
</feature>
<feature type="compositionally biased region" description="Acidic residues" evidence="10">
    <location>
        <begin position="955"/>
        <end position="964"/>
    </location>
</feature>
<evidence type="ECO:0000256" key="1">
    <source>
        <dbReference type="ARBA" id="ARBA00004123"/>
    </source>
</evidence>